<dbReference type="InterPro" id="IPR005064">
    <property type="entry name" value="BUG"/>
</dbReference>
<evidence type="ECO:0000313" key="3">
    <source>
        <dbReference type="EMBL" id="GAP37605.1"/>
    </source>
</evidence>
<comment type="caution">
    <text evidence="3">The sequence shown here is derived from an EMBL/GenBank/DDBJ whole genome shotgun (WGS) entry which is preliminary data.</text>
</comment>
<feature type="signal peptide" evidence="2">
    <location>
        <begin position="1"/>
        <end position="36"/>
    </location>
</feature>
<proteinExistence type="inferred from homology"/>
<dbReference type="CDD" id="cd13578">
    <property type="entry name" value="PBP2_Bug27"/>
    <property type="match status" value="1"/>
</dbReference>
<dbReference type="EMBL" id="BBYR01000052">
    <property type="protein sequence ID" value="GAP37605.1"/>
    <property type="molecule type" value="Genomic_DNA"/>
</dbReference>
<dbReference type="OrthoDB" id="8678477at2"/>
<dbReference type="PANTHER" id="PTHR42928">
    <property type="entry name" value="TRICARBOXYLATE-BINDING PROTEIN"/>
    <property type="match status" value="1"/>
</dbReference>
<dbReference type="Gene3D" id="3.40.190.10">
    <property type="entry name" value="Periplasmic binding protein-like II"/>
    <property type="match status" value="1"/>
</dbReference>
<reference evidence="4" key="1">
    <citation type="submission" date="2015-07" db="EMBL/GenBank/DDBJ databases">
        <title>Discovery of a poly(ethylene terephthalate assimilation.</title>
        <authorList>
            <person name="Yoshida S."/>
            <person name="Hiraga K."/>
            <person name="Takehana T."/>
            <person name="Taniguchi I."/>
            <person name="Yamaji H."/>
            <person name="Maeda Y."/>
            <person name="Toyohara K."/>
            <person name="Miyamoto K."/>
            <person name="Kimura Y."/>
            <person name="Oda K."/>
        </authorList>
    </citation>
    <scope>NUCLEOTIDE SEQUENCE [LARGE SCALE GENOMIC DNA]</scope>
    <source>
        <strain evidence="4">NBRC 110686 / TISTR 2288 / 201-F6</strain>
    </source>
</reference>
<dbReference type="PIRSF" id="PIRSF017082">
    <property type="entry name" value="YflP"/>
    <property type="match status" value="1"/>
</dbReference>
<dbReference type="InterPro" id="IPR006311">
    <property type="entry name" value="TAT_signal"/>
</dbReference>
<dbReference type="RefSeq" id="WP_054021534.1">
    <property type="nucleotide sequence ID" value="NZ_BBYR01000052.1"/>
</dbReference>
<dbReference type="STRING" id="1547922.ISF6_3550"/>
<dbReference type="SUPFAM" id="SSF53850">
    <property type="entry name" value="Periplasmic binding protein-like II"/>
    <property type="match status" value="1"/>
</dbReference>
<dbReference type="Proteomes" id="UP000037660">
    <property type="component" value="Unassembled WGS sequence"/>
</dbReference>
<feature type="chain" id="PRO_5005513746" evidence="2">
    <location>
        <begin position="37"/>
        <end position="338"/>
    </location>
</feature>
<dbReference type="PROSITE" id="PS51318">
    <property type="entry name" value="TAT"/>
    <property type="match status" value="1"/>
</dbReference>
<dbReference type="PANTHER" id="PTHR42928:SF5">
    <property type="entry name" value="BLR1237 PROTEIN"/>
    <property type="match status" value="1"/>
</dbReference>
<evidence type="ECO:0000313" key="4">
    <source>
        <dbReference type="Proteomes" id="UP000037660"/>
    </source>
</evidence>
<accession>A0A0K8P5X8</accession>
<protein>
    <submittedName>
        <fullName evidence="3">Putative exported protein</fullName>
    </submittedName>
</protein>
<keyword evidence="4" id="KW-1185">Reference proteome</keyword>
<comment type="similarity">
    <text evidence="1">Belongs to the UPF0065 (bug) family.</text>
</comment>
<reference evidence="3 4" key="2">
    <citation type="journal article" date="2016" name="Science">
        <title>A bacterium that degrades and assimilates poly(ethylene terephthalate).</title>
        <authorList>
            <person name="Yoshida S."/>
            <person name="Hiraga K."/>
            <person name="Takehana T."/>
            <person name="Taniguchi I."/>
            <person name="Yamaji H."/>
            <person name="Maeda Y."/>
            <person name="Toyohara K."/>
            <person name="Miyamoto K."/>
            <person name="Kimura Y."/>
            <person name="Oda K."/>
        </authorList>
    </citation>
    <scope>NUCLEOTIDE SEQUENCE [LARGE SCALE GENOMIC DNA]</scope>
    <source>
        <strain evidence="4">NBRC 110686 / TISTR 2288 / 201-F6</strain>
    </source>
</reference>
<dbReference type="InterPro" id="IPR042100">
    <property type="entry name" value="Bug_dom1"/>
</dbReference>
<sequence>MRQATPTGRTRRAVLPLLAVGALGAAVLAAALPAAAQGTTAYPSKPIRIVVPYPPGGFNDTLARTVAARLQTVWGQPVTVENKPGGGTVIGTDAVAKAAPDGSTLFIMPFAFAVNPSLFKKLPYDPVKDFTPITLAATTPNLLVVGPAVQANSVAEVLAQAKARPGGLNYASTGNGSSNHLSMEKFKQMGGVDIVHVPYKGSGLAVTDLLGGQVGLMFDNIPNVIQHVKAGKLKALAVTSPKRSPHVPDLPTVAEAGIPGYEVSVWFGIAGPGGMPAPIVEKLNAEIVRTLNLPETREKFTALGVDVVGSTPAQFAQHLKEQSAMWAKVVKDAGVTPE</sequence>
<name>A0A0K8P5X8_PISS1</name>
<dbReference type="AlphaFoldDB" id="A0A0K8P5X8"/>
<gene>
    <name evidence="3" type="ORF">ISF6_3550</name>
</gene>
<dbReference type="Gene3D" id="3.40.190.150">
    <property type="entry name" value="Bordetella uptake gene, domain 1"/>
    <property type="match status" value="1"/>
</dbReference>
<dbReference type="Pfam" id="PF03401">
    <property type="entry name" value="TctC"/>
    <property type="match status" value="1"/>
</dbReference>
<organism evidence="3 4">
    <name type="scientific">Piscinibacter sakaiensis</name>
    <name type="common">Ideonella sakaiensis</name>
    <dbReference type="NCBI Taxonomy" id="1547922"/>
    <lineage>
        <taxon>Bacteria</taxon>
        <taxon>Pseudomonadati</taxon>
        <taxon>Pseudomonadota</taxon>
        <taxon>Betaproteobacteria</taxon>
        <taxon>Burkholderiales</taxon>
        <taxon>Sphaerotilaceae</taxon>
        <taxon>Piscinibacter</taxon>
    </lineage>
</organism>
<evidence type="ECO:0000256" key="1">
    <source>
        <dbReference type="ARBA" id="ARBA00006987"/>
    </source>
</evidence>
<evidence type="ECO:0000256" key="2">
    <source>
        <dbReference type="SAM" id="SignalP"/>
    </source>
</evidence>
<keyword evidence="2" id="KW-0732">Signal</keyword>